<comment type="caution">
    <text evidence="1">The sequence shown here is derived from an EMBL/GenBank/DDBJ whole genome shotgun (WGS) entry which is preliminary data.</text>
</comment>
<reference evidence="1" key="1">
    <citation type="submission" date="2022-03" db="EMBL/GenBank/DDBJ databases">
        <authorList>
            <person name="Lindestad O."/>
        </authorList>
    </citation>
    <scope>NUCLEOTIDE SEQUENCE</scope>
</reference>
<sequence length="92" mass="9931">MIIIIISTTGCPVLGIGVLCSLYPAALFDSFDVICPPRRESPNAAFAGAMYHSSTLEPNVHPFSKLCAIRKCYSEILRSAKNNILGLIFISA</sequence>
<keyword evidence="2" id="KW-1185">Reference proteome</keyword>
<proteinExistence type="predicted"/>
<gene>
    <name evidence="1" type="primary">jg11451</name>
    <name evidence="1" type="ORF">PAEG_LOCUS18959</name>
</gene>
<evidence type="ECO:0000313" key="2">
    <source>
        <dbReference type="Proteomes" id="UP000838756"/>
    </source>
</evidence>
<evidence type="ECO:0000313" key="1">
    <source>
        <dbReference type="EMBL" id="CAH2242722.1"/>
    </source>
</evidence>
<accession>A0A8S4S3W5</accession>
<dbReference type="EMBL" id="CAKXAJ010025675">
    <property type="protein sequence ID" value="CAH2242722.1"/>
    <property type="molecule type" value="Genomic_DNA"/>
</dbReference>
<name>A0A8S4S3W5_9NEOP</name>
<dbReference type="AlphaFoldDB" id="A0A8S4S3W5"/>
<dbReference type="Proteomes" id="UP000838756">
    <property type="component" value="Unassembled WGS sequence"/>
</dbReference>
<protein>
    <submittedName>
        <fullName evidence="1">Jg11451 protein</fullName>
    </submittedName>
</protein>
<organism evidence="1 2">
    <name type="scientific">Pararge aegeria aegeria</name>
    <dbReference type="NCBI Taxonomy" id="348720"/>
    <lineage>
        <taxon>Eukaryota</taxon>
        <taxon>Metazoa</taxon>
        <taxon>Ecdysozoa</taxon>
        <taxon>Arthropoda</taxon>
        <taxon>Hexapoda</taxon>
        <taxon>Insecta</taxon>
        <taxon>Pterygota</taxon>
        <taxon>Neoptera</taxon>
        <taxon>Endopterygota</taxon>
        <taxon>Lepidoptera</taxon>
        <taxon>Glossata</taxon>
        <taxon>Ditrysia</taxon>
        <taxon>Papilionoidea</taxon>
        <taxon>Nymphalidae</taxon>
        <taxon>Satyrinae</taxon>
        <taxon>Satyrini</taxon>
        <taxon>Parargina</taxon>
        <taxon>Pararge</taxon>
    </lineage>
</organism>